<dbReference type="Proteomes" id="UP000887421">
    <property type="component" value="Chromosome"/>
</dbReference>
<evidence type="ECO:0000256" key="1">
    <source>
        <dbReference type="ARBA" id="ARBA00023015"/>
    </source>
</evidence>
<feature type="DNA-binding region" description="H-T-H motif" evidence="4">
    <location>
        <begin position="43"/>
        <end position="62"/>
    </location>
</feature>
<keyword evidence="1" id="KW-0805">Transcription regulation</keyword>
<gene>
    <name evidence="6" type="ORF">D16iCDA_15500</name>
</gene>
<reference evidence="6" key="1">
    <citation type="submission" date="2021-05" db="EMBL/GenBank/DDBJ databases">
        <title>Complete genome sequence of Pseudomonas seleniipraecipitans strain D1-6.</title>
        <authorList>
            <person name="Lafi F."/>
            <person name="Eida A."/>
            <person name="Alam I."/>
            <person name="Hert H."/>
            <person name="Saad M."/>
        </authorList>
    </citation>
    <scope>NUCLEOTIDE SEQUENCE</scope>
    <source>
        <strain evidence="6">D1-6</strain>
    </source>
</reference>
<dbReference type="EMBL" id="CP076114">
    <property type="protein sequence ID" value="UUD63093.1"/>
    <property type="molecule type" value="Genomic_DNA"/>
</dbReference>
<dbReference type="InterPro" id="IPR023772">
    <property type="entry name" value="DNA-bd_HTH_TetR-type_CS"/>
</dbReference>
<dbReference type="Gene3D" id="1.10.357.10">
    <property type="entry name" value="Tetracycline Repressor, domain 2"/>
    <property type="match status" value="1"/>
</dbReference>
<dbReference type="PROSITE" id="PS50977">
    <property type="entry name" value="HTH_TETR_2"/>
    <property type="match status" value="1"/>
</dbReference>
<dbReference type="SUPFAM" id="SSF46689">
    <property type="entry name" value="Homeodomain-like"/>
    <property type="match status" value="1"/>
</dbReference>
<organism evidence="6 7">
    <name type="scientific">Phytopseudomonas seleniipraecipitans</name>
    <dbReference type="NCBI Taxonomy" id="640205"/>
    <lineage>
        <taxon>Bacteria</taxon>
        <taxon>Pseudomonadati</taxon>
        <taxon>Pseudomonadota</taxon>
        <taxon>Gammaproteobacteria</taxon>
        <taxon>Pseudomonadales</taxon>
        <taxon>Pseudomonadaceae</taxon>
        <taxon>Phytopseudomonas</taxon>
    </lineage>
</organism>
<name>A0ABY5J4U9_9GAMM</name>
<evidence type="ECO:0000313" key="6">
    <source>
        <dbReference type="EMBL" id="UUD63093.1"/>
    </source>
</evidence>
<feature type="domain" description="HTH tetR-type" evidence="5">
    <location>
        <begin position="20"/>
        <end position="80"/>
    </location>
</feature>
<evidence type="ECO:0000256" key="4">
    <source>
        <dbReference type="PROSITE-ProRule" id="PRU00335"/>
    </source>
</evidence>
<dbReference type="InterPro" id="IPR036271">
    <property type="entry name" value="Tet_transcr_reg_TetR-rel_C_sf"/>
</dbReference>
<dbReference type="InterPro" id="IPR050109">
    <property type="entry name" value="HTH-type_TetR-like_transc_reg"/>
</dbReference>
<evidence type="ECO:0000313" key="7">
    <source>
        <dbReference type="Proteomes" id="UP000887421"/>
    </source>
</evidence>
<dbReference type="PANTHER" id="PTHR30055:SF234">
    <property type="entry name" value="HTH-TYPE TRANSCRIPTIONAL REGULATOR BETI"/>
    <property type="match status" value="1"/>
</dbReference>
<evidence type="ECO:0000259" key="5">
    <source>
        <dbReference type="PROSITE" id="PS50977"/>
    </source>
</evidence>
<dbReference type="Pfam" id="PF00440">
    <property type="entry name" value="TetR_N"/>
    <property type="match status" value="1"/>
</dbReference>
<protein>
    <submittedName>
        <fullName evidence="6">TetR/AcrR family transcriptional regulator</fullName>
    </submittedName>
</protein>
<dbReference type="PROSITE" id="PS01081">
    <property type="entry name" value="HTH_TETR_1"/>
    <property type="match status" value="1"/>
</dbReference>
<dbReference type="PRINTS" id="PR00455">
    <property type="entry name" value="HTHTETR"/>
</dbReference>
<proteinExistence type="predicted"/>
<evidence type="ECO:0000256" key="2">
    <source>
        <dbReference type="ARBA" id="ARBA00023125"/>
    </source>
</evidence>
<dbReference type="RefSeq" id="WP_083328708.1">
    <property type="nucleotide sequence ID" value="NZ_CP076114.1"/>
</dbReference>
<dbReference type="PANTHER" id="PTHR30055">
    <property type="entry name" value="HTH-TYPE TRANSCRIPTIONAL REGULATOR RUTR"/>
    <property type="match status" value="1"/>
</dbReference>
<sequence>MTQDSGPDGSSKKRVRLPADERRQQILDAALVEFSSVGFEGATVERISQHVGLTKAGLYAHFVSKDAILDALLVDTIFSPSNQNHWQWVDGATLEETIDQFLQTAYAAIAEPRSRAIFRLLITESGRSPERLRNWHEHILLPHALRRQEELDRCVAKGVIPNNAVSRKFSLASAPVVVALLTYLLLGEELAEQEVAEIRSAHREMLLLLFARGDL</sequence>
<dbReference type="Gene3D" id="1.10.10.60">
    <property type="entry name" value="Homeodomain-like"/>
    <property type="match status" value="1"/>
</dbReference>
<keyword evidence="2 4" id="KW-0238">DNA-binding</keyword>
<evidence type="ECO:0000256" key="3">
    <source>
        <dbReference type="ARBA" id="ARBA00023163"/>
    </source>
</evidence>
<dbReference type="SUPFAM" id="SSF48498">
    <property type="entry name" value="Tetracyclin repressor-like, C-terminal domain"/>
    <property type="match status" value="1"/>
</dbReference>
<dbReference type="Pfam" id="PF16859">
    <property type="entry name" value="TetR_C_11"/>
    <property type="match status" value="1"/>
</dbReference>
<keyword evidence="3" id="KW-0804">Transcription</keyword>
<accession>A0ABY5J4U9</accession>
<keyword evidence="7" id="KW-1185">Reference proteome</keyword>
<dbReference type="InterPro" id="IPR009057">
    <property type="entry name" value="Homeodomain-like_sf"/>
</dbReference>
<dbReference type="InterPro" id="IPR001647">
    <property type="entry name" value="HTH_TetR"/>
</dbReference>
<dbReference type="InterPro" id="IPR011075">
    <property type="entry name" value="TetR_C"/>
</dbReference>